<dbReference type="PANTHER" id="PTHR36054:SF2">
    <property type="entry name" value="PROTEIN SICKLE"/>
    <property type="match status" value="1"/>
</dbReference>
<proteinExistence type="predicted"/>
<accession>A0AAD7LWZ4</accession>
<evidence type="ECO:0000256" key="1">
    <source>
        <dbReference type="SAM" id="MobiDB-lite"/>
    </source>
</evidence>
<dbReference type="KEGG" id="qsa:O6P43_015400"/>
<evidence type="ECO:0000313" key="2">
    <source>
        <dbReference type="EMBL" id="KAJ7965827.1"/>
    </source>
</evidence>
<evidence type="ECO:0000313" key="3">
    <source>
        <dbReference type="Proteomes" id="UP001163823"/>
    </source>
</evidence>
<dbReference type="GO" id="GO:0035196">
    <property type="term" value="P:miRNA processing"/>
    <property type="evidence" value="ECO:0007669"/>
    <property type="project" value="InterPro"/>
</dbReference>
<dbReference type="Proteomes" id="UP001163823">
    <property type="component" value="Chromosome 6"/>
</dbReference>
<dbReference type="InterPro" id="IPR039292">
    <property type="entry name" value="SICKLE"/>
</dbReference>
<keyword evidence="3" id="KW-1185">Reference proteome</keyword>
<dbReference type="PANTHER" id="PTHR36054">
    <property type="entry name" value="PROTEIN SICKLE"/>
    <property type="match status" value="1"/>
</dbReference>
<reference evidence="2" key="1">
    <citation type="journal article" date="2023" name="Science">
        <title>Elucidation of the pathway for biosynthesis of saponin adjuvants from the soapbark tree.</title>
        <authorList>
            <person name="Reed J."/>
            <person name="Orme A."/>
            <person name="El-Demerdash A."/>
            <person name="Owen C."/>
            <person name="Martin L.B.B."/>
            <person name="Misra R.C."/>
            <person name="Kikuchi S."/>
            <person name="Rejzek M."/>
            <person name="Martin A.C."/>
            <person name="Harkess A."/>
            <person name="Leebens-Mack J."/>
            <person name="Louveau T."/>
            <person name="Stephenson M.J."/>
            <person name="Osbourn A."/>
        </authorList>
    </citation>
    <scope>NUCLEOTIDE SEQUENCE</scope>
    <source>
        <strain evidence="2">S10</strain>
    </source>
</reference>
<dbReference type="EMBL" id="JARAOO010000006">
    <property type="protein sequence ID" value="KAJ7965827.1"/>
    <property type="molecule type" value="Genomic_DNA"/>
</dbReference>
<gene>
    <name evidence="2" type="ORF">O6P43_015400</name>
</gene>
<comment type="caution">
    <text evidence="2">The sequence shown here is derived from an EMBL/GenBank/DDBJ whole genome shotgun (WGS) entry which is preliminary data.</text>
</comment>
<organism evidence="2 3">
    <name type="scientific">Quillaja saponaria</name>
    <name type="common">Soap bark tree</name>
    <dbReference type="NCBI Taxonomy" id="32244"/>
    <lineage>
        <taxon>Eukaryota</taxon>
        <taxon>Viridiplantae</taxon>
        <taxon>Streptophyta</taxon>
        <taxon>Embryophyta</taxon>
        <taxon>Tracheophyta</taxon>
        <taxon>Spermatophyta</taxon>
        <taxon>Magnoliopsida</taxon>
        <taxon>eudicotyledons</taxon>
        <taxon>Gunneridae</taxon>
        <taxon>Pentapetalae</taxon>
        <taxon>rosids</taxon>
        <taxon>fabids</taxon>
        <taxon>Fabales</taxon>
        <taxon>Quillajaceae</taxon>
        <taxon>Quillaja</taxon>
    </lineage>
</organism>
<feature type="region of interest" description="Disordered" evidence="1">
    <location>
        <begin position="1"/>
        <end position="58"/>
    </location>
</feature>
<sequence length="123" mass="13444">MEESEKRRERLKAMRVQADKAEISSSNEGSAVPGCLSNPLIETSPSIPLRGEPGATPRFDFYTDPMSAFSGNKKMSNASSQIAPNYYSPPNFGGPPVQRFHISLSRIYKSTNDFSSPSILPST</sequence>
<name>A0AAD7LWZ4_QUISA</name>
<dbReference type="GO" id="GO:0000398">
    <property type="term" value="P:mRNA splicing, via spliceosome"/>
    <property type="evidence" value="ECO:0007669"/>
    <property type="project" value="InterPro"/>
</dbReference>
<feature type="compositionally biased region" description="Basic and acidic residues" evidence="1">
    <location>
        <begin position="1"/>
        <end position="22"/>
    </location>
</feature>
<protein>
    <submittedName>
        <fullName evidence="2">Hydroxyproline-rich glycoprotein family protein, putative isoform 2</fullName>
    </submittedName>
</protein>
<dbReference type="AlphaFoldDB" id="A0AAD7LWZ4"/>